<dbReference type="AlphaFoldDB" id="A0A9N9L6I7"/>
<dbReference type="GO" id="GO:0007034">
    <property type="term" value="P:vacuolar transport"/>
    <property type="evidence" value="ECO:0007669"/>
    <property type="project" value="UniProtKB-ARBA"/>
</dbReference>
<evidence type="ECO:0000313" key="6">
    <source>
        <dbReference type="Proteomes" id="UP000696280"/>
    </source>
</evidence>
<comment type="caution">
    <text evidence="5">The sequence shown here is derived from an EMBL/GenBank/DDBJ whole genome shotgun (WGS) entry which is preliminary data.</text>
</comment>
<dbReference type="SUPFAM" id="SSF48464">
    <property type="entry name" value="ENTH/VHS domain"/>
    <property type="match status" value="1"/>
</dbReference>
<feature type="compositionally biased region" description="Low complexity" evidence="2">
    <location>
        <begin position="206"/>
        <end position="232"/>
    </location>
</feature>
<evidence type="ECO:0000256" key="2">
    <source>
        <dbReference type="SAM" id="MobiDB-lite"/>
    </source>
</evidence>
<dbReference type="CDD" id="cd16980">
    <property type="entry name" value="VHS_Lsb5"/>
    <property type="match status" value="1"/>
</dbReference>
<feature type="region of interest" description="Disordered" evidence="2">
    <location>
        <begin position="162"/>
        <end position="251"/>
    </location>
</feature>
<dbReference type="PANTHER" id="PTHR47789:SF1">
    <property type="entry name" value="LAS SEVENTEEN-BINDING PROTEIN 5"/>
    <property type="match status" value="1"/>
</dbReference>
<feature type="compositionally biased region" description="Basic and acidic residues" evidence="2">
    <location>
        <begin position="464"/>
        <end position="474"/>
    </location>
</feature>
<keyword evidence="3" id="KW-0732">Signal</keyword>
<dbReference type="InterPro" id="IPR045007">
    <property type="entry name" value="LSB5"/>
</dbReference>
<dbReference type="GO" id="GO:0051666">
    <property type="term" value="P:actin cortical patch localization"/>
    <property type="evidence" value="ECO:0007669"/>
    <property type="project" value="TreeGrafter"/>
</dbReference>
<sequence length="474" mass="53175">MAFLLMPMIFSFPASQGMVYDKMLTRTHFQKKPYSSITVAIENLTSESFEENDFSGIPDLVDAINIQATGPTEAARAIRKKLKYGNVHRQLRALTILDGLIQNAGGHFQQKFTDPMLLERLRICGTGDLTDPVVKAKCKELFRQWSTLKNVGGLRAISNLHKETHRSAGTQKVVTRDESKVIRETENPFDDDEEEEKAAPTHSRNTSLSQGQSSKSSSPRTSFFSSSASSSKSDAKSKKDKKGRKKSKPFNLDAEKEIMKSCIADSSMSSTNLLNALRSINREVEQISSNQAAVREFDNCKLLRRKILRYDMKKRVVSPSDDCKSIHMLMISQVHHIAEHPKSEQWMGALLHANDELILALMTFEQLDRSIDADSDSDDELAQQAHAYKMLQGTNGKSNEESFDQNQLSGLHISPPPPPRTQQHRPPPPPRPVKMSPPKVEVPEPEEDDDDPFADRNAVPTPNAEKDEPRWAVI</sequence>
<feature type="compositionally biased region" description="Acidic residues" evidence="2">
    <location>
        <begin position="443"/>
        <end position="452"/>
    </location>
</feature>
<evidence type="ECO:0000313" key="5">
    <source>
        <dbReference type="EMBL" id="CAG8958978.1"/>
    </source>
</evidence>
<dbReference type="Gene3D" id="1.25.40.90">
    <property type="match status" value="1"/>
</dbReference>
<dbReference type="Pfam" id="PF00790">
    <property type="entry name" value="VHS"/>
    <property type="match status" value="1"/>
</dbReference>
<feature type="compositionally biased region" description="Pro residues" evidence="2">
    <location>
        <begin position="414"/>
        <end position="432"/>
    </location>
</feature>
<feature type="domain" description="VHS" evidence="4">
    <location>
        <begin position="44"/>
        <end position="146"/>
    </location>
</feature>
<feature type="region of interest" description="Disordered" evidence="2">
    <location>
        <begin position="394"/>
        <end position="474"/>
    </location>
</feature>
<reference evidence="5" key="1">
    <citation type="submission" date="2021-07" db="EMBL/GenBank/DDBJ databases">
        <authorList>
            <person name="Durling M."/>
        </authorList>
    </citation>
    <scope>NUCLEOTIDE SEQUENCE</scope>
</reference>
<dbReference type="InterPro" id="IPR044103">
    <property type="entry name" value="GAT_LSB5"/>
</dbReference>
<dbReference type="InterPro" id="IPR002014">
    <property type="entry name" value="VHS_dom"/>
</dbReference>
<dbReference type="GO" id="GO:0006897">
    <property type="term" value="P:endocytosis"/>
    <property type="evidence" value="ECO:0007669"/>
    <property type="project" value="InterPro"/>
</dbReference>
<gene>
    <name evidence="5" type="ORF">HYFRA_00012135</name>
</gene>
<feature type="compositionally biased region" description="Acidic residues" evidence="2">
    <location>
        <begin position="187"/>
        <end position="196"/>
    </location>
</feature>
<dbReference type="GO" id="GO:0030479">
    <property type="term" value="C:actin cortical patch"/>
    <property type="evidence" value="ECO:0007669"/>
    <property type="project" value="TreeGrafter"/>
</dbReference>
<dbReference type="EMBL" id="CAJVRL010000087">
    <property type="protein sequence ID" value="CAG8958978.1"/>
    <property type="molecule type" value="Genomic_DNA"/>
</dbReference>
<dbReference type="SMART" id="SM00288">
    <property type="entry name" value="VHS"/>
    <property type="match status" value="1"/>
</dbReference>
<dbReference type="PANTHER" id="PTHR47789">
    <property type="entry name" value="LAS SEVENTEEN-BINDING PROTEIN 5"/>
    <property type="match status" value="1"/>
</dbReference>
<feature type="compositionally biased region" description="Basic and acidic residues" evidence="2">
    <location>
        <begin position="174"/>
        <end position="186"/>
    </location>
</feature>
<protein>
    <recommendedName>
        <fullName evidence="4">VHS domain-containing protein</fullName>
    </recommendedName>
</protein>
<dbReference type="SUPFAM" id="SSF89009">
    <property type="entry name" value="GAT-like domain"/>
    <property type="match status" value="1"/>
</dbReference>
<proteinExistence type="predicted"/>
<dbReference type="OrthoDB" id="10068368at2759"/>
<dbReference type="Proteomes" id="UP000696280">
    <property type="component" value="Unassembled WGS sequence"/>
</dbReference>
<evidence type="ECO:0000259" key="4">
    <source>
        <dbReference type="PROSITE" id="PS50179"/>
    </source>
</evidence>
<comment type="subunit">
    <text evidence="1">Component of the ESCRT-0 complex composed of HSE1 and VPS27.</text>
</comment>
<name>A0A9N9L6I7_9HELO</name>
<organism evidence="5 6">
    <name type="scientific">Hymenoscyphus fraxineus</name>
    <dbReference type="NCBI Taxonomy" id="746836"/>
    <lineage>
        <taxon>Eukaryota</taxon>
        <taxon>Fungi</taxon>
        <taxon>Dikarya</taxon>
        <taxon>Ascomycota</taxon>
        <taxon>Pezizomycotina</taxon>
        <taxon>Leotiomycetes</taxon>
        <taxon>Helotiales</taxon>
        <taxon>Helotiaceae</taxon>
        <taxon>Hymenoscyphus</taxon>
    </lineage>
</organism>
<dbReference type="GO" id="GO:0043130">
    <property type="term" value="F:ubiquitin binding"/>
    <property type="evidence" value="ECO:0007669"/>
    <property type="project" value="InterPro"/>
</dbReference>
<dbReference type="InterPro" id="IPR008942">
    <property type="entry name" value="ENTH_VHS"/>
</dbReference>
<dbReference type="GO" id="GO:0007015">
    <property type="term" value="P:actin filament organization"/>
    <property type="evidence" value="ECO:0007669"/>
    <property type="project" value="InterPro"/>
</dbReference>
<evidence type="ECO:0000256" key="3">
    <source>
        <dbReference type="SAM" id="SignalP"/>
    </source>
</evidence>
<keyword evidence="6" id="KW-1185">Reference proteome</keyword>
<dbReference type="GO" id="GO:0035091">
    <property type="term" value="F:phosphatidylinositol binding"/>
    <property type="evidence" value="ECO:0007669"/>
    <property type="project" value="InterPro"/>
</dbReference>
<feature type="signal peptide" evidence="3">
    <location>
        <begin position="1"/>
        <end position="17"/>
    </location>
</feature>
<accession>A0A9N9L6I7</accession>
<feature type="chain" id="PRO_5040368354" description="VHS domain-containing protein" evidence="3">
    <location>
        <begin position="18"/>
        <end position="474"/>
    </location>
</feature>
<evidence type="ECO:0000256" key="1">
    <source>
        <dbReference type="ARBA" id="ARBA00011446"/>
    </source>
</evidence>
<feature type="compositionally biased region" description="Basic residues" evidence="2">
    <location>
        <begin position="238"/>
        <end position="248"/>
    </location>
</feature>
<dbReference type="PROSITE" id="PS50179">
    <property type="entry name" value="VHS"/>
    <property type="match status" value="1"/>
</dbReference>
<dbReference type="CDD" id="cd14232">
    <property type="entry name" value="GAT_LSB5"/>
    <property type="match status" value="1"/>
</dbReference>